<organism evidence="1 2">
    <name type="scientific">Agaricus bisporus var. burnettii</name>
    <dbReference type="NCBI Taxonomy" id="192524"/>
    <lineage>
        <taxon>Eukaryota</taxon>
        <taxon>Fungi</taxon>
        <taxon>Dikarya</taxon>
        <taxon>Basidiomycota</taxon>
        <taxon>Agaricomycotina</taxon>
        <taxon>Agaricomycetes</taxon>
        <taxon>Agaricomycetidae</taxon>
        <taxon>Agaricales</taxon>
        <taxon>Agaricineae</taxon>
        <taxon>Agaricaceae</taxon>
        <taxon>Agaricus</taxon>
    </lineage>
</organism>
<comment type="caution">
    <text evidence="1">The sequence shown here is derived from an EMBL/GenBank/DDBJ whole genome shotgun (WGS) entry which is preliminary data.</text>
</comment>
<reference evidence="1 2" key="1">
    <citation type="journal article" name="Sci. Rep.">
        <title>Telomere-to-telomere assembled and centromere annotated genomes of the two main subspecies of the button mushroom Agaricus bisporus reveal especially polymorphic chromosome ends.</title>
        <authorList>
            <person name="Sonnenberg A.S.M."/>
            <person name="Sedaghat-Telgerd N."/>
            <person name="Lavrijssen B."/>
            <person name="Ohm R.A."/>
            <person name="Hendrickx P.M."/>
            <person name="Scholtmeijer K."/>
            <person name="Baars J.J.P."/>
            <person name="van Peer A."/>
        </authorList>
    </citation>
    <scope>NUCLEOTIDE SEQUENCE [LARGE SCALE GENOMIC DNA]</scope>
    <source>
        <strain evidence="1 2">H119_p4</strain>
    </source>
</reference>
<evidence type="ECO:0000313" key="1">
    <source>
        <dbReference type="EMBL" id="KAF7785229.1"/>
    </source>
</evidence>
<sequence>MPVAELYSTGSKLSSYEFFFQRVAKTSIAVTIISRERGATSKLHTVQSIIEHKNTASRIPLTPQNAFWAQFSFRT</sequence>
<name>A0A8H7KMU8_AGABI</name>
<gene>
    <name evidence="1" type="ORF">Agabi119p4_1394</name>
</gene>
<dbReference type="AlphaFoldDB" id="A0A8H7KMU8"/>
<dbReference type="Proteomes" id="UP000629468">
    <property type="component" value="Unassembled WGS sequence"/>
</dbReference>
<proteinExistence type="predicted"/>
<protein>
    <submittedName>
        <fullName evidence="1">Uncharacterized protein</fullName>
    </submittedName>
</protein>
<dbReference type="EMBL" id="JABXXO010000001">
    <property type="protein sequence ID" value="KAF7785229.1"/>
    <property type="molecule type" value="Genomic_DNA"/>
</dbReference>
<evidence type="ECO:0000313" key="2">
    <source>
        <dbReference type="Proteomes" id="UP000629468"/>
    </source>
</evidence>
<accession>A0A8H7KMU8</accession>